<dbReference type="InterPro" id="IPR000639">
    <property type="entry name" value="Epox_hydrolase-like"/>
</dbReference>
<proteinExistence type="predicted"/>
<dbReference type="PRINTS" id="PR00111">
    <property type="entry name" value="ABHYDROLASE"/>
</dbReference>
<dbReference type="Pfam" id="PF00561">
    <property type="entry name" value="Abhydrolase_1"/>
    <property type="match status" value="1"/>
</dbReference>
<dbReference type="GO" id="GO:0016020">
    <property type="term" value="C:membrane"/>
    <property type="evidence" value="ECO:0007669"/>
    <property type="project" value="TreeGrafter"/>
</dbReference>
<accession>A0A411YKU4</accession>
<dbReference type="PANTHER" id="PTHR43798">
    <property type="entry name" value="MONOACYLGLYCEROL LIPASE"/>
    <property type="match status" value="1"/>
</dbReference>
<feature type="region of interest" description="Disordered" evidence="1">
    <location>
        <begin position="281"/>
        <end position="320"/>
    </location>
</feature>
<evidence type="ECO:0000313" key="4">
    <source>
        <dbReference type="Proteomes" id="UP000291469"/>
    </source>
</evidence>
<sequence length="320" mass="34351">MRTMQIREAHIQGHLVRYREAGHASDGTSPLVLLHGIAGSSEDWAEVLDRLGRDRPVIAPDLLGHGESAKPRADYSLGAYASSVRDLLNMLGHERATIVGHSLGGGIALQFAYLFPERCERLVLVASGGLGAEVSLPLRAASLPGSELVLPVILHRRVIEVGRAIHRTLGRVGLRPTRAAAQTWVTCERLATTPARSAFLHTLRSTVDVRGQRVSAIDRLHLLSHVPVMLAWGEQDRIIPVEHGRRATAVLPHAELVTFPGVGHFPHREVPEDFAATVTDFVSGSEPSPADIARQAMPETAGGTDESGTASPGSARPAYT</sequence>
<dbReference type="PANTHER" id="PTHR43798:SF33">
    <property type="entry name" value="HYDROLASE, PUTATIVE (AFU_ORTHOLOGUE AFUA_2G14860)-RELATED"/>
    <property type="match status" value="1"/>
</dbReference>
<organism evidence="3 4">
    <name type="scientific">Egibacter rhizosphaerae</name>
    <dbReference type="NCBI Taxonomy" id="1670831"/>
    <lineage>
        <taxon>Bacteria</taxon>
        <taxon>Bacillati</taxon>
        <taxon>Actinomycetota</taxon>
        <taxon>Nitriliruptoria</taxon>
        <taxon>Egibacterales</taxon>
        <taxon>Egibacteraceae</taxon>
        <taxon>Egibacter</taxon>
    </lineage>
</organism>
<dbReference type="OrthoDB" id="3371334at2"/>
<dbReference type="SUPFAM" id="SSF53474">
    <property type="entry name" value="alpha/beta-Hydrolases"/>
    <property type="match status" value="1"/>
</dbReference>
<dbReference type="InterPro" id="IPR000073">
    <property type="entry name" value="AB_hydrolase_1"/>
</dbReference>
<keyword evidence="3" id="KW-0378">Hydrolase</keyword>
<evidence type="ECO:0000256" key="1">
    <source>
        <dbReference type="SAM" id="MobiDB-lite"/>
    </source>
</evidence>
<dbReference type="InterPro" id="IPR029058">
    <property type="entry name" value="AB_hydrolase_fold"/>
</dbReference>
<dbReference type="KEGG" id="erz:ER308_00550"/>
<name>A0A411YKU4_9ACTN</name>
<dbReference type="EMBL" id="CP036402">
    <property type="protein sequence ID" value="QBI21838.1"/>
    <property type="molecule type" value="Genomic_DNA"/>
</dbReference>
<dbReference type="AlphaFoldDB" id="A0A411YKU4"/>
<evidence type="ECO:0000313" key="3">
    <source>
        <dbReference type="EMBL" id="QBI21838.1"/>
    </source>
</evidence>
<evidence type="ECO:0000259" key="2">
    <source>
        <dbReference type="Pfam" id="PF00561"/>
    </source>
</evidence>
<keyword evidence="4" id="KW-1185">Reference proteome</keyword>
<dbReference type="Gene3D" id="3.40.50.1820">
    <property type="entry name" value="alpha/beta hydrolase"/>
    <property type="match status" value="1"/>
</dbReference>
<gene>
    <name evidence="3" type="ORF">ER308_00550</name>
</gene>
<protein>
    <submittedName>
        <fullName evidence="3">Alpha/beta fold hydrolase</fullName>
    </submittedName>
</protein>
<dbReference type="Proteomes" id="UP000291469">
    <property type="component" value="Chromosome"/>
</dbReference>
<dbReference type="PRINTS" id="PR00412">
    <property type="entry name" value="EPOXHYDRLASE"/>
</dbReference>
<dbReference type="InterPro" id="IPR050266">
    <property type="entry name" value="AB_hydrolase_sf"/>
</dbReference>
<feature type="domain" description="AB hydrolase-1" evidence="2">
    <location>
        <begin position="30"/>
        <end position="267"/>
    </location>
</feature>
<reference evidence="3 4" key="1">
    <citation type="submission" date="2019-01" db="EMBL/GenBank/DDBJ databases">
        <title>Egibacter rhizosphaerae EGI 80759T.</title>
        <authorList>
            <person name="Chen D.-D."/>
            <person name="Tian Y."/>
            <person name="Jiao J.-Y."/>
            <person name="Zhang X.-T."/>
            <person name="Zhang Y.-G."/>
            <person name="Zhang Y."/>
            <person name="Xiao M."/>
            <person name="Shu W.-S."/>
            <person name="Li W.-J."/>
        </authorList>
    </citation>
    <scope>NUCLEOTIDE SEQUENCE [LARGE SCALE GENOMIC DNA]</scope>
    <source>
        <strain evidence="3 4">EGI 80759</strain>
    </source>
</reference>
<dbReference type="GO" id="GO:0016787">
    <property type="term" value="F:hydrolase activity"/>
    <property type="evidence" value="ECO:0007669"/>
    <property type="project" value="UniProtKB-KW"/>
</dbReference>